<organism evidence="1">
    <name type="scientific">Spongospora subterranea</name>
    <dbReference type="NCBI Taxonomy" id="70186"/>
    <lineage>
        <taxon>Eukaryota</taxon>
        <taxon>Sar</taxon>
        <taxon>Rhizaria</taxon>
        <taxon>Endomyxa</taxon>
        <taxon>Phytomyxea</taxon>
        <taxon>Plasmodiophorida</taxon>
        <taxon>Plasmodiophoridae</taxon>
        <taxon>Spongospora</taxon>
    </lineage>
</organism>
<reference evidence="1" key="1">
    <citation type="submission" date="2015-04" db="EMBL/GenBank/DDBJ databases">
        <title>The genome sequence of the plant pathogenic Rhizarian Plasmodiophora brassicae reveals insights in its biotrophic life cycle and the origin of chitin synthesis.</title>
        <authorList>
            <person name="Schwelm A."/>
            <person name="Fogelqvist J."/>
            <person name="Knaust A."/>
            <person name="Julke S."/>
            <person name="Lilja T."/>
            <person name="Dhandapani V."/>
            <person name="Bonilla-Rosso G."/>
            <person name="Karlsson M."/>
            <person name="Shevchenko A."/>
            <person name="Choi S.R."/>
            <person name="Kim H.G."/>
            <person name="Park J.Y."/>
            <person name="Lim Y.P."/>
            <person name="Ludwig-Muller J."/>
            <person name="Dixelius C."/>
        </authorList>
    </citation>
    <scope>NUCLEOTIDE SEQUENCE</scope>
    <source>
        <tissue evidence="1">Potato root galls</tissue>
    </source>
</reference>
<sequence length="193" mass="21479">MWFSSIFRRSSETVRVDGTVPTTTCLDQDVNPDDRVEAGDDPSYQLVEIGCVDPVEEAVKCPSQTIASNKCIPVGSRFATFEVMLSTVKELSRSMGVRVGVNPHCFINPHPIHGPGVKVWQQGNLYSTFKDPVVKTEKRGIKSTCTWSMSFTFDRLCSKYIISSSFQDHNHEIDNCNITPVGGLKQVTLDVNF</sequence>
<dbReference type="AlphaFoldDB" id="A0A0H5QYY5"/>
<protein>
    <submittedName>
        <fullName evidence="1">Uncharacterized protein</fullName>
    </submittedName>
</protein>
<proteinExistence type="predicted"/>
<accession>A0A0H5QYY5</accession>
<evidence type="ECO:0000313" key="1">
    <source>
        <dbReference type="EMBL" id="CRZ06886.1"/>
    </source>
</evidence>
<name>A0A0H5QYY5_9EUKA</name>
<dbReference type="EMBL" id="HACM01006444">
    <property type="protein sequence ID" value="CRZ06886.1"/>
    <property type="molecule type" value="Transcribed_RNA"/>
</dbReference>